<feature type="transmembrane region" description="Helical" evidence="1">
    <location>
        <begin position="112"/>
        <end position="134"/>
    </location>
</feature>
<dbReference type="PANTHER" id="PTHR34220:SF7">
    <property type="entry name" value="SENSOR HISTIDINE KINASE YPDA"/>
    <property type="match status" value="1"/>
</dbReference>
<dbReference type="InterPro" id="IPR010559">
    <property type="entry name" value="Sig_transdc_His_kin_internal"/>
</dbReference>
<dbReference type="InterPro" id="IPR036890">
    <property type="entry name" value="HATPase_C_sf"/>
</dbReference>
<dbReference type="Pfam" id="PF06580">
    <property type="entry name" value="His_kinase"/>
    <property type="match status" value="1"/>
</dbReference>
<keyword evidence="3" id="KW-0808">Transferase</keyword>
<name>A0A2T3HQ57_9SPHI</name>
<feature type="domain" description="Signal transduction histidine kinase internal region" evidence="2">
    <location>
        <begin position="333"/>
        <end position="410"/>
    </location>
</feature>
<dbReference type="PANTHER" id="PTHR34220">
    <property type="entry name" value="SENSOR HISTIDINE KINASE YPDA"/>
    <property type="match status" value="1"/>
</dbReference>
<feature type="transmembrane region" description="Helical" evidence="1">
    <location>
        <begin position="196"/>
        <end position="217"/>
    </location>
</feature>
<feature type="transmembrane region" description="Helical" evidence="1">
    <location>
        <begin position="223"/>
        <end position="246"/>
    </location>
</feature>
<dbReference type="GO" id="GO:0000155">
    <property type="term" value="F:phosphorelay sensor kinase activity"/>
    <property type="evidence" value="ECO:0007669"/>
    <property type="project" value="InterPro"/>
</dbReference>
<evidence type="ECO:0000256" key="1">
    <source>
        <dbReference type="SAM" id="Phobius"/>
    </source>
</evidence>
<feature type="transmembrane region" description="Helical" evidence="1">
    <location>
        <begin position="287"/>
        <end position="311"/>
    </location>
</feature>
<feature type="transmembrane region" description="Helical" evidence="1">
    <location>
        <begin position="84"/>
        <end position="105"/>
    </location>
</feature>
<keyword evidence="1" id="KW-0812">Transmembrane</keyword>
<proteinExistence type="predicted"/>
<dbReference type="OrthoDB" id="9792992at2"/>
<sequence length="525" mass="60153">MFITFSKWSAAGFLKLYQILIHMKAKDINKVEFWVATALYAMAVFFLVSEAGSDSPDIPWRERHQFDEAGIRFSHFSNFFIPELFRYSLLYFVFLLLHFCILPALAKRQNIALHGILLGGAFLITGLVLGITGTYSKAYLLVRYDSIHAGYNHIFFQAFTYAAWTIIIIVIYFILKQLILHFRAGNQPPFGKDNRMMLEMLFGAAFWFVGLLFWVVSGAPLQIVVSWTLIVFATIAIVIYSIYYLIPEMTAQMKKFRAYFGRIFLISLGLSIPLALLATLFGHNNEVLIVVICFNVPVQLFISAPFSWYAYRRRNANLAEISSLKSELGKSDASLSFLKSQINPHFLFNALNTLYGTALQENAERTGEGIQKLGDMMRFMLQENMQDKISLTREVDYLVNYIALQKLRTSSSAQVQILEQIQDQTGNLQITPMLLIPFVENAFKHGISLQQPSHIRISLQTKENKLFFDVHNSIHLKADTDPEKMKSGIGLQNVKKRLALMYPNRHELIVRESAKEFFIHLTLEL</sequence>
<evidence type="ECO:0000259" key="2">
    <source>
        <dbReference type="Pfam" id="PF06580"/>
    </source>
</evidence>
<reference evidence="3 4" key="1">
    <citation type="submission" date="2018-03" db="EMBL/GenBank/DDBJ databases">
        <authorList>
            <person name="Keele B.F."/>
        </authorList>
    </citation>
    <scope>NUCLEOTIDE SEQUENCE [LARGE SCALE GENOMIC DNA]</scope>
    <source>
        <strain evidence="3 4">YL28-9</strain>
    </source>
</reference>
<feature type="transmembrane region" description="Helical" evidence="1">
    <location>
        <begin position="31"/>
        <end position="49"/>
    </location>
</feature>
<keyword evidence="1" id="KW-0472">Membrane</keyword>
<evidence type="ECO:0000313" key="3">
    <source>
        <dbReference type="EMBL" id="PST84594.1"/>
    </source>
</evidence>
<accession>A0A2T3HQ57</accession>
<dbReference type="AlphaFoldDB" id="A0A2T3HQ57"/>
<feature type="transmembrane region" description="Helical" evidence="1">
    <location>
        <begin position="258"/>
        <end position="281"/>
    </location>
</feature>
<evidence type="ECO:0000313" key="4">
    <source>
        <dbReference type="Proteomes" id="UP000240912"/>
    </source>
</evidence>
<dbReference type="Proteomes" id="UP000240912">
    <property type="component" value="Unassembled WGS sequence"/>
</dbReference>
<dbReference type="GO" id="GO:0016020">
    <property type="term" value="C:membrane"/>
    <property type="evidence" value="ECO:0007669"/>
    <property type="project" value="InterPro"/>
</dbReference>
<keyword evidence="4" id="KW-1185">Reference proteome</keyword>
<dbReference type="SUPFAM" id="SSF55874">
    <property type="entry name" value="ATPase domain of HSP90 chaperone/DNA topoisomerase II/histidine kinase"/>
    <property type="match status" value="1"/>
</dbReference>
<organism evidence="3 4">
    <name type="scientific">Pedobacter yulinensis</name>
    <dbReference type="NCBI Taxonomy" id="2126353"/>
    <lineage>
        <taxon>Bacteria</taxon>
        <taxon>Pseudomonadati</taxon>
        <taxon>Bacteroidota</taxon>
        <taxon>Sphingobacteriia</taxon>
        <taxon>Sphingobacteriales</taxon>
        <taxon>Sphingobacteriaceae</taxon>
        <taxon>Pedobacter</taxon>
    </lineage>
</organism>
<keyword evidence="1" id="KW-1133">Transmembrane helix</keyword>
<dbReference type="Gene3D" id="3.30.565.10">
    <property type="entry name" value="Histidine kinase-like ATPase, C-terminal domain"/>
    <property type="match status" value="1"/>
</dbReference>
<comment type="caution">
    <text evidence="3">The sequence shown here is derived from an EMBL/GenBank/DDBJ whole genome shotgun (WGS) entry which is preliminary data.</text>
</comment>
<feature type="transmembrane region" description="Helical" evidence="1">
    <location>
        <begin position="154"/>
        <end position="175"/>
    </location>
</feature>
<dbReference type="InterPro" id="IPR050640">
    <property type="entry name" value="Bact_2-comp_sensor_kinase"/>
</dbReference>
<protein>
    <submittedName>
        <fullName evidence="3">Sensor histidine kinase</fullName>
    </submittedName>
</protein>
<keyword evidence="3" id="KW-0418">Kinase</keyword>
<dbReference type="EMBL" id="PYLS01000001">
    <property type="protein sequence ID" value="PST84594.1"/>
    <property type="molecule type" value="Genomic_DNA"/>
</dbReference>
<gene>
    <name evidence="3" type="ORF">C7T94_00185</name>
</gene>